<sequence>GGATTVWSACTIAVAASLTSIRATASGSRSAIAPREVNANGPASFTIPTTCHQIAFRLNVETAGEDGEFAWIQAQEEQRTQFSLPRRITAKRRVGPIYEQLGDEYGEFWRRPWSGSLERRDAQGRGVMLYLDPAIGQSPLWFYERTNYPKLTSAYTGGEGGGATLGLDDDNVTWCPLEWVTQAALVECYKYLIKRDRRNMPERWLPELEDAEAELIAMQADYGIEGMLTEDSAKPAYRAILPV</sequence>
<gene>
    <name evidence="1" type="ORF">LCGC14_2544350</name>
</gene>
<dbReference type="EMBL" id="LAZR01041591">
    <property type="protein sequence ID" value="KKL11586.1"/>
    <property type="molecule type" value="Genomic_DNA"/>
</dbReference>
<comment type="caution">
    <text evidence="1">The sequence shown here is derived from an EMBL/GenBank/DDBJ whole genome shotgun (WGS) entry which is preliminary data.</text>
</comment>
<dbReference type="AlphaFoldDB" id="A0A0F9D1B1"/>
<proteinExistence type="predicted"/>
<name>A0A0F9D1B1_9ZZZZ</name>
<protein>
    <submittedName>
        <fullName evidence="1">Uncharacterized protein</fullName>
    </submittedName>
</protein>
<accession>A0A0F9D1B1</accession>
<reference evidence="1" key="1">
    <citation type="journal article" date="2015" name="Nature">
        <title>Complex archaea that bridge the gap between prokaryotes and eukaryotes.</title>
        <authorList>
            <person name="Spang A."/>
            <person name="Saw J.H."/>
            <person name="Jorgensen S.L."/>
            <person name="Zaremba-Niedzwiedzka K."/>
            <person name="Martijn J."/>
            <person name="Lind A.E."/>
            <person name="van Eijk R."/>
            <person name="Schleper C."/>
            <person name="Guy L."/>
            <person name="Ettema T.J."/>
        </authorList>
    </citation>
    <scope>NUCLEOTIDE SEQUENCE</scope>
</reference>
<evidence type="ECO:0000313" key="1">
    <source>
        <dbReference type="EMBL" id="KKL11586.1"/>
    </source>
</evidence>
<feature type="non-terminal residue" evidence="1">
    <location>
        <position position="1"/>
    </location>
</feature>
<organism evidence="1">
    <name type="scientific">marine sediment metagenome</name>
    <dbReference type="NCBI Taxonomy" id="412755"/>
    <lineage>
        <taxon>unclassified sequences</taxon>
        <taxon>metagenomes</taxon>
        <taxon>ecological metagenomes</taxon>
    </lineage>
</organism>